<dbReference type="KEGG" id="cdn:BN940_17171"/>
<evidence type="ECO:0000313" key="1">
    <source>
        <dbReference type="EMBL" id="CDM25867.1"/>
    </source>
</evidence>
<sequence>MWCNRMRPGAANGRAARGHGLAFRLPCGMCGRRGSMRRVRMRVAI</sequence>
<dbReference type="AlphaFoldDB" id="W8X5R9"/>
<gene>
    <name evidence="1" type="ORF">BN940_17171</name>
</gene>
<organism evidence="1 2">
    <name type="scientific">Castellaniella defragrans (strain DSM 12143 / CCUG 39792 / 65Phen)</name>
    <name type="common">Alcaligenes defragrans</name>
    <dbReference type="NCBI Taxonomy" id="1437824"/>
    <lineage>
        <taxon>Bacteria</taxon>
        <taxon>Pseudomonadati</taxon>
        <taxon>Pseudomonadota</taxon>
        <taxon>Betaproteobacteria</taxon>
        <taxon>Burkholderiales</taxon>
        <taxon>Alcaligenaceae</taxon>
        <taxon>Castellaniella</taxon>
    </lineage>
</organism>
<dbReference type="EMBL" id="HG916765">
    <property type="protein sequence ID" value="CDM25867.1"/>
    <property type="molecule type" value="Genomic_DNA"/>
</dbReference>
<dbReference type="STRING" id="1437824.BN940_17171"/>
<reference evidence="1 2" key="1">
    <citation type="journal article" date="2014" name="BMC Microbiol.">
        <title>The oxygen-independent metabolism of cyclic monoterpenes in Castellaniella defragrans 65Phen.</title>
        <authorList>
            <person name="Petasch J."/>
            <person name="Disch E.M."/>
            <person name="Markert S."/>
            <person name="Becher D."/>
            <person name="Schweder T."/>
            <person name="Huttel B."/>
            <person name="Reinhardt R."/>
            <person name="Harder J."/>
        </authorList>
    </citation>
    <scope>NUCLEOTIDE SEQUENCE [LARGE SCALE GENOMIC DNA]</scope>
    <source>
        <strain evidence="1">65Phen</strain>
    </source>
</reference>
<name>W8X5R9_CASD6</name>
<evidence type="ECO:0000313" key="2">
    <source>
        <dbReference type="Proteomes" id="UP000019805"/>
    </source>
</evidence>
<keyword evidence="2" id="KW-1185">Reference proteome</keyword>
<protein>
    <submittedName>
        <fullName evidence="1">Uncharacterized protein</fullName>
    </submittedName>
</protein>
<accession>W8X5R9</accession>
<dbReference type="HOGENOM" id="CLU_3197621_0_0_4"/>
<dbReference type="Proteomes" id="UP000019805">
    <property type="component" value="Chromosome"/>
</dbReference>
<proteinExistence type="predicted"/>